<keyword evidence="2" id="KW-1185">Reference proteome</keyword>
<gene>
    <name evidence="1" type="ORF">RI060_00015</name>
</gene>
<accession>A0ABY9U0L2</accession>
<protein>
    <submittedName>
        <fullName evidence="1">Uncharacterized protein</fullName>
    </submittedName>
</protein>
<dbReference type="Proteomes" id="UP001249394">
    <property type="component" value="Chromosome"/>
</dbReference>
<reference evidence="1 2" key="1">
    <citation type="submission" date="2023-09" db="EMBL/GenBank/DDBJ databases">
        <title>The genome sequence of Streptomyces anthocyanicus.</title>
        <authorList>
            <person name="Mo P."/>
        </authorList>
    </citation>
    <scope>NUCLEOTIDE SEQUENCE [LARGE SCALE GENOMIC DNA]</scope>
    <source>
        <strain evidence="1 2">JCM 4387</strain>
    </source>
</reference>
<dbReference type="EMBL" id="CP134213">
    <property type="protein sequence ID" value="WND15860.1"/>
    <property type="molecule type" value="Genomic_DNA"/>
</dbReference>
<sequence length="61" mass="6755">MPHVLLEQLQQLVVRLVPGGHPQPELVLGPRQLGVRVVDDDDAQIKRFLAVPDDAEGRLLP</sequence>
<evidence type="ECO:0000313" key="1">
    <source>
        <dbReference type="EMBL" id="WND15860.1"/>
    </source>
</evidence>
<proteinExistence type="predicted"/>
<name>A0ABY9U0L2_STRVL</name>
<organism evidence="1 2">
    <name type="scientific">Streptomyces violaceus</name>
    <name type="common">Streptomyces venezuelae</name>
    <dbReference type="NCBI Taxonomy" id="1936"/>
    <lineage>
        <taxon>Bacteria</taxon>
        <taxon>Bacillati</taxon>
        <taxon>Actinomycetota</taxon>
        <taxon>Actinomycetes</taxon>
        <taxon>Kitasatosporales</taxon>
        <taxon>Streptomycetaceae</taxon>
        <taxon>Streptomyces</taxon>
    </lineage>
</organism>
<evidence type="ECO:0000313" key="2">
    <source>
        <dbReference type="Proteomes" id="UP001249394"/>
    </source>
</evidence>